<keyword evidence="3" id="KW-0597">Phosphoprotein</keyword>
<dbReference type="EMBL" id="CP064786">
    <property type="protein sequence ID" value="QSG03485.1"/>
    <property type="molecule type" value="Genomic_DNA"/>
</dbReference>
<evidence type="ECO:0000259" key="6">
    <source>
        <dbReference type="PROSITE" id="PS50109"/>
    </source>
</evidence>
<keyword evidence="9" id="KW-1185">Reference proteome</keyword>
<name>A0A897MYP5_9EURY</name>
<dbReference type="PROSITE" id="PS50112">
    <property type="entry name" value="PAS"/>
    <property type="match status" value="2"/>
</dbReference>
<dbReference type="Pfam" id="PF02518">
    <property type="entry name" value="HATPase_c"/>
    <property type="match status" value="1"/>
</dbReference>
<dbReference type="AlphaFoldDB" id="A0A897MYP5"/>
<dbReference type="InterPro" id="IPR036890">
    <property type="entry name" value="HATPase_C_sf"/>
</dbReference>
<evidence type="ECO:0000313" key="9">
    <source>
        <dbReference type="Proteomes" id="UP000663586"/>
    </source>
</evidence>
<dbReference type="InterPro" id="IPR003594">
    <property type="entry name" value="HATPase_dom"/>
</dbReference>
<dbReference type="Proteomes" id="UP000663586">
    <property type="component" value="Chromosome"/>
</dbReference>
<organism evidence="8 9">
    <name type="scientific">Natranaeroarchaeum sulfidigenes</name>
    <dbReference type="NCBI Taxonomy" id="2784880"/>
    <lineage>
        <taxon>Archaea</taxon>
        <taxon>Methanobacteriati</taxon>
        <taxon>Methanobacteriota</taxon>
        <taxon>Stenosarchaea group</taxon>
        <taxon>Halobacteria</taxon>
        <taxon>Halobacteriales</taxon>
        <taxon>Natronoarchaeaceae</taxon>
        <taxon>Natranaeroarchaeum</taxon>
    </lineage>
</organism>
<feature type="domain" description="PAS" evidence="7">
    <location>
        <begin position="12"/>
        <end position="75"/>
    </location>
</feature>
<dbReference type="SUPFAM" id="SSF55785">
    <property type="entry name" value="PYP-like sensor domain (PAS domain)"/>
    <property type="match status" value="2"/>
</dbReference>
<dbReference type="CDD" id="cd00130">
    <property type="entry name" value="PAS"/>
    <property type="match status" value="1"/>
</dbReference>
<keyword evidence="4" id="KW-0808">Transferase</keyword>
<dbReference type="PANTHER" id="PTHR43304:SF1">
    <property type="entry name" value="PAC DOMAIN-CONTAINING PROTEIN"/>
    <property type="match status" value="1"/>
</dbReference>
<dbReference type="InterPro" id="IPR013655">
    <property type="entry name" value="PAS_fold_3"/>
</dbReference>
<dbReference type="SMART" id="SM00091">
    <property type="entry name" value="PAS"/>
    <property type="match status" value="2"/>
</dbReference>
<dbReference type="GeneID" id="70685664"/>
<dbReference type="Gene3D" id="3.30.450.20">
    <property type="entry name" value="PAS domain"/>
    <property type="match status" value="2"/>
</dbReference>
<dbReference type="NCBIfam" id="TIGR00229">
    <property type="entry name" value="sensory_box"/>
    <property type="match status" value="2"/>
</dbReference>
<dbReference type="EC" id="2.7.13.3" evidence="2"/>
<feature type="domain" description="Histidine kinase" evidence="6">
    <location>
        <begin position="261"/>
        <end position="465"/>
    </location>
</feature>
<comment type="catalytic activity">
    <reaction evidence="1">
        <text>ATP + protein L-histidine = ADP + protein N-phospho-L-histidine.</text>
        <dbReference type="EC" id="2.7.13.3"/>
    </reaction>
</comment>
<dbReference type="Pfam" id="PF08447">
    <property type="entry name" value="PAS_3"/>
    <property type="match status" value="2"/>
</dbReference>
<sequence>MPRSLDLSGQSLLAYTQDKVALVDESGEFGYINDAAKQLLGYDPESLVGEDAFEYIHSDDRKAARACFERVITSEDPTTETVRYRFRSADDSWIWMESRFSNVTDDSLGGYVVSSRDVTAKVQAEHKRETAESRLREIANTISDPVWMFSEDWTELLFVSPAYEETYGQPIERIREDPLAFLDTIHPDDVPCVEDAMERLSAGESVSFEHRVNPEHNYDTYVWVQGEPVVEDGAVRRIVGFTRDITDRHRRERQLAVMDNLLRHNLRNDLSVILGNADLIEREGDEEMAGRAKIIRQFGNDLLASAEKQRTIIDLLTGIQRPKRVDVVDAIEQAVSVVSAEYPDATVRVAAPHAAEVQGLSELKAAFIELLENALKHDVTEHPAVDVEISVEEEHVVVQFVDTCPPIPDEEYRVLTGEKEMTEVYHNTGLGLWLVYWAVDLSGGRITFERTETGNGITLRLPRPTERSD</sequence>
<dbReference type="Gene3D" id="3.30.565.10">
    <property type="entry name" value="Histidine kinase-like ATPase, C-terminal domain"/>
    <property type="match status" value="1"/>
</dbReference>
<evidence type="ECO:0000313" key="8">
    <source>
        <dbReference type="EMBL" id="QSG03485.1"/>
    </source>
</evidence>
<dbReference type="GO" id="GO:0004673">
    <property type="term" value="F:protein histidine kinase activity"/>
    <property type="evidence" value="ECO:0007669"/>
    <property type="project" value="UniProtKB-EC"/>
</dbReference>
<accession>A0A897MYP5</accession>
<proteinExistence type="predicted"/>
<evidence type="ECO:0000256" key="2">
    <source>
        <dbReference type="ARBA" id="ARBA00012438"/>
    </source>
</evidence>
<dbReference type="InterPro" id="IPR035965">
    <property type="entry name" value="PAS-like_dom_sf"/>
</dbReference>
<reference evidence="8" key="1">
    <citation type="submission" date="2020-11" db="EMBL/GenBank/DDBJ databases">
        <title>Carbohydrate-dependent, anaerobic sulfur respiration: A novel catabolism in halophilic archaea.</title>
        <authorList>
            <person name="Sorokin D.Y."/>
            <person name="Messina E."/>
            <person name="Smedile F."/>
            <person name="La Cono V."/>
            <person name="Hallsworth J.E."/>
            <person name="Yakimov M.M."/>
        </authorList>
    </citation>
    <scope>NUCLEOTIDE SEQUENCE</scope>
    <source>
        <strain evidence="8">AArc-S</strain>
    </source>
</reference>
<evidence type="ECO:0000256" key="4">
    <source>
        <dbReference type="ARBA" id="ARBA00022679"/>
    </source>
</evidence>
<dbReference type="InterPro" id="IPR000014">
    <property type="entry name" value="PAS"/>
</dbReference>
<evidence type="ECO:0000256" key="3">
    <source>
        <dbReference type="ARBA" id="ARBA00022553"/>
    </source>
</evidence>
<dbReference type="RefSeq" id="WP_238477534.1">
    <property type="nucleotide sequence ID" value="NZ_CP064786.1"/>
</dbReference>
<evidence type="ECO:0000259" key="7">
    <source>
        <dbReference type="PROSITE" id="PS50112"/>
    </source>
</evidence>
<gene>
    <name evidence="8" type="primary">atoS9</name>
    <name evidence="8" type="ORF">AArcS_2288</name>
</gene>
<dbReference type="KEGG" id="hara:AArcS_2288"/>
<keyword evidence="5 8" id="KW-0418">Kinase</keyword>
<dbReference type="InterPro" id="IPR001610">
    <property type="entry name" value="PAC"/>
</dbReference>
<dbReference type="InterPro" id="IPR052162">
    <property type="entry name" value="Sensor_kinase/Photoreceptor"/>
</dbReference>
<feature type="domain" description="PAS" evidence="7">
    <location>
        <begin position="131"/>
        <end position="204"/>
    </location>
</feature>
<dbReference type="SMART" id="SM00387">
    <property type="entry name" value="HATPase_c"/>
    <property type="match status" value="1"/>
</dbReference>
<dbReference type="PANTHER" id="PTHR43304">
    <property type="entry name" value="PHYTOCHROME-LIKE PROTEIN CPH1"/>
    <property type="match status" value="1"/>
</dbReference>
<evidence type="ECO:0000256" key="1">
    <source>
        <dbReference type="ARBA" id="ARBA00000085"/>
    </source>
</evidence>
<evidence type="ECO:0000256" key="5">
    <source>
        <dbReference type="ARBA" id="ARBA00022777"/>
    </source>
</evidence>
<dbReference type="SUPFAM" id="SSF55874">
    <property type="entry name" value="ATPase domain of HSP90 chaperone/DNA topoisomerase II/histidine kinase"/>
    <property type="match status" value="1"/>
</dbReference>
<dbReference type="SMART" id="SM00086">
    <property type="entry name" value="PAC"/>
    <property type="match status" value="2"/>
</dbReference>
<dbReference type="InterPro" id="IPR005467">
    <property type="entry name" value="His_kinase_dom"/>
</dbReference>
<protein>
    <recommendedName>
        <fullName evidence="2">histidine kinase</fullName>
        <ecNumber evidence="2">2.7.13.3</ecNumber>
    </recommendedName>
</protein>
<dbReference type="PROSITE" id="PS50109">
    <property type="entry name" value="HIS_KIN"/>
    <property type="match status" value="1"/>
</dbReference>